<reference evidence="2" key="1">
    <citation type="journal article" date="2019" name="Int. J. Syst. Evol. Microbiol.">
        <title>The Global Catalogue of Microorganisms (GCM) 10K type strain sequencing project: providing services to taxonomists for standard genome sequencing and annotation.</title>
        <authorList>
            <consortium name="The Broad Institute Genomics Platform"/>
            <consortium name="The Broad Institute Genome Sequencing Center for Infectious Disease"/>
            <person name="Wu L."/>
            <person name="Ma J."/>
        </authorList>
    </citation>
    <scope>NUCLEOTIDE SEQUENCE [LARGE SCALE GENOMIC DNA]</scope>
    <source>
        <strain evidence="2">NBRC 108894</strain>
    </source>
</reference>
<dbReference type="Proteomes" id="UP001157034">
    <property type="component" value="Unassembled WGS sequence"/>
</dbReference>
<name>A0ABQ6K734_9MICO</name>
<dbReference type="RefSeq" id="WP_284254877.1">
    <property type="nucleotide sequence ID" value="NZ_BAAAQO010000004.1"/>
</dbReference>
<evidence type="ECO:0000313" key="2">
    <source>
        <dbReference type="Proteomes" id="UP001157034"/>
    </source>
</evidence>
<comment type="caution">
    <text evidence="1">The sequence shown here is derived from an EMBL/GenBank/DDBJ whole genome shotgun (WGS) entry which is preliminary data.</text>
</comment>
<accession>A0ABQ6K734</accession>
<organism evidence="1 2">
    <name type="scientific">Pseudolysinimonas kribbensis</name>
    <dbReference type="NCBI Taxonomy" id="433641"/>
    <lineage>
        <taxon>Bacteria</taxon>
        <taxon>Bacillati</taxon>
        <taxon>Actinomycetota</taxon>
        <taxon>Actinomycetes</taxon>
        <taxon>Micrococcales</taxon>
        <taxon>Microbacteriaceae</taxon>
        <taxon>Pseudolysinimonas</taxon>
    </lineage>
</organism>
<evidence type="ECO:0000313" key="1">
    <source>
        <dbReference type="EMBL" id="GMA96263.1"/>
    </source>
</evidence>
<gene>
    <name evidence="1" type="ORF">GCM10025881_30870</name>
</gene>
<protein>
    <submittedName>
        <fullName evidence="1">Uncharacterized protein</fullName>
    </submittedName>
</protein>
<keyword evidence="2" id="KW-1185">Reference proteome</keyword>
<proteinExistence type="predicted"/>
<sequence>MQGHAGIAEAVDRLVATGARTELRAEVRAGRRFGPVRRPDVVVPLGRVWRLGVLLLDVEGRLYRTGEVIHAQPVRFDNHQSDRAAARRALRVAIQRAGIAPGETVVLGAEPVDVADAREVSWDGSGDPATLVPLADYLRDRVALLADPPPGT</sequence>
<dbReference type="EMBL" id="BSVB01000001">
    <property type="protein sequence ID" value="GMA96263.1"/>
    <property type="molecule type" value="Genomic_DNA"/>
</dbReference>